<evidence type="ECO:0000313" key="1">
    <source>
        <dbReference type="EMBL" id="CAL1713276.1"/>
    </source>
</evidence>
<keyword evidence="2" id="KW-1185">Reference proteome</keyword>
<organism evidence="1 2">
    <name type="scientific">Somion occarium</name>
    <dbReference type="NCBI Taxonomy" id="3059160"/>
    <lineage>
        <taxon>Eukaryota</taxon>
        <taxon>Fungi</taxon>
        <taxon>Dikarya</taxon>
        <taxon>Basidiomycota</taxon>
        <taxon>Agaricomycotina</taxon>
        <taxon>Agaricomycetes</taxon>
        <taxon>Polyporales</taxon>
        <taxon>Cerrenaceae</taxon>
        <taxon>Somion</taxon>
    </lineage>
</organism>
<evidence type="ECO:0000313" key="2">
    <source>
        <dbReference type="Proteomes" id="UP001497453"/>
    </source>
</evidence>
<proteinExistence type="predicted"/>
<protein>
    <recommendedName>
        <fullName evidence="3">AB hydrolase-1 domain-containing protein</fullName>
    </recommendedName>
</protein>
<dbReference type="SUPFAM" id="SSF53474">
    <property type="entry name" value="alpha/beta-Hydrolases"/>
    <property type="match status" value="1"/>
</dbReference>
<dbReference type="EMBL" id="OZ037950">
    <property type="protein sequence ID" value="CAL1713276.1"/>
    <property type="molecule type" value="Genomic_DNA"/>
</dbReference>
<accession>A0ABP1DZM4</accession>
<name>A0ABP1DZM4_9APHY</name>
<evidence type="ECO:0008006" key="3">
    <source>
        <dbReference type="Google" id="ProtNLM"/>
    </source>
</evidence>
<reference evidence="2" key="1">
    <citation type="submission" date="2024-04" db="EMBL/GenBank/DDBJ databases">
        <authorList>
            <person name="Shaw F."/>
            <person name="Minotto A."/>
        </authorList>
    </citation>
    <scope>NUCLEOTIDE SEQUENCE [LARGE SCALE GENOMIC DNA]</scope>
</reference>
<dbReference type="Proteomes" id="UP001497453">
    <property type="component" value="Chromosome 7"/>
</dbReference>
<dbReference type="Gene3D" id="3.40.50.1820">
    <property type="entry name" value="alpha/beta hydrolase"/>
    <property type="match status" value="1"/>
</dbReference>
<sequence>MKWSSDILLSRSSFVIPRPGVAGVRLTGVLEHVIPDHSAGRRLALIIHGAVGYNKLLARCLPLHSFCFDCRGNHESSGQTSSVLTEAADLQVVYDYMTMKLGYIIDLIVAHSRGAISSFIWICTSPDAERNG</sequence>
<gene>
    <name evidence="1" type="ORF">GFSPODELE1_LOCUS9230</name>
</gene>
<dbReference type="InterPro" id="IPR029058">
    <property type="entry name" value="AB_hydrolase_fold"/>
</dbReference>